<dbReference type="Proteomes" id="UP001501084">
    <property type="component" value="Unassembled WGS sequence"/>
</dbReference>
<keyword evidence="3" id="KW-1185">Reference proteome</keyword>
<evidence type="ECO:0000313" key="2">
    <source>
        <dbReference type="EMBL" id="GAA2188363.1"/>
    </source>
</evidence>
<dbReference type="EMBL" id="BAAAOP010000006">
    <property type="protein sequence ID" value="GAA2188363.1"/>
    <property type="molecule type" value="Genomic_DNA"/>
</dbReference>
<gene>
    <name evidence="2" type="ORF">GCM10009786_17130</name>
</gene>
<evidence type="ECO:0000313" key="3">
    <source>
        <dbReference type="Proteomes" id="UP001501084"/>
    </source>
</evidence>
<feature type="region of interest" description="Disordered" evidence="1">
    <location>
        <begin position="49"/>
        <end position="80"/>
    </location>
</feature>
<reference evidence="3" key="1">
    <citation type="journal article" date="2019" name="Int. J. Syst. Evol. Microbiol.">
        <title>The Global Catalogue of Microorganisms (GCM) 10K type strain sequencing project: providing services to taxonomists for standard genome sequencing and annotation.</title>
        <authorList>
            <consortium name="The Broad Institute Genomics Platform"/>
            <consortium name="The Broad Institute Genome Sequencing Center for Infectious Disease"/>
            <person name="Wu L."/>
            <person name="Ma J."/>
        </authorList>
    </citation>
    <scope>NUCLEOTIDE SEQUENCE [LARGE SCALE GENOMIC DNA]</scope>
    <source>
        <strain evidence="3">JCM 14919</strain>
    </source>
</reference>
<accession>A0ABP5MXA4</accession>
<proteinExistence type="predicted"/>
<evidence type="ECO:0000256" key="1">
    <source>
        <dbReference type="SAM" id="MobiDB-lite"/>
    </source>
</evidence>
<protein>
    <submittedName>
        <fullName evidence="2">Uncharacterized protein</fullName>
    </submittedName>
</protein>
<name>A0ABP5MXA4_9MICO</name>
<organism evidence="2 3">
    <name type="scientific">Leucobacter alluvii</name>
    <dbReference type="NCBI Taxonomy" id="340321"/>
    <lineage>
        <taxon>Bacteria</taxon>
        <taxon>Bacillati</taxon>
        <taxon>Actinomycetota</taxon>
        <taxon>Actinomycetes</taxon>
        <taxon>Micrococcales</taxon>
        <taxon>Microbacteriaceae</taxon>
        <taxon>Leucobacter</taxon>
    </lineage>
</organism>
<comment type="caution">
    <text evidence="2">The sequence shown here is derived from an EMBL/GenBank/DDBJ whole genome shotgun (WGS) entry which is preliminary data.</text>
</comment>
<sequence length="94" mass="9989">MLAERDRVDAEAVGENGLLDDVSEHLRVRLPPARVVECHVTERIEAEDELIGGGAGDGAKRGHAGENTDGSPAIPSAVRRDAVRRDAVRLRAAA</sequence>